<evidence type="ECO:0000259" key="3">
    <source>
        <dbReference type="Pfam" id="PF00884"/>
    </source>
</evidence>
<dbReference type="PANTHER" id="PTHR45953:SF1">
    <property type="entry name" value="IDURONATE 2-SULFATASE"/>
    <property type="match status" value="1"/>
</dbReference>
<keyword evidence="5" id="KW-1185">Reference proteome</keyword>
<evidence type="ECO:0000313" key="5">
    <source>
        <dbReference type="Proteomes" id="UP000838821"/>
    </source>
</evidence>
<organism evidence="4 5">
    <name type="scientific">Paenibacillus allorhizoplanae</name>
    <dbReference type="NCBI Taxonomy" id="2905648"/>
    <lineage>
        <taxon>Bacteria</taxon>
        <taxon>Bacillati</taxon>
        <taxon>Bacillota</taxon>
        <taxon>Bacilli</taxon>
        <taxon>Bacillales</taxon>
        <taxon>Paenibacillaceae</taxon>
        <taxon>Paenibacillus</taxon>
    </lineage>
</organism>
<proteinExistence type="predicted"/>
<evidence type="ECO:0000256" key="1">
    <source>
        <dbReference type="ARBA" id="ARBA00022723"/>
    </source>
</evidence>
<dbReference type="InterPro" id="IPR000917">
    <property type="entry name" value="Sulfatase_N"/>
</dbReference>
<gene>
    <name evidence="4" type="primary">betC_2</name>
    <name evidence="4" type="ORF">PAECIP111891_04539</name>
</gene>
<evidence type="ECO:0000256" key="2">
    <source>
        <dbReference type="ARBA" id="ARBA00022801"/>
    </source>
</evidence>
<dbReference type="EMBL" id="CAKMMW010000015">
    <property type="protein sequence ID" value="CAH1217042.1"/>
    <property type="molecule type" value="Genomic_DNA"/>
</dbReference>
<sequence length="488" mass="55312">MSKPNILIFMTDQQQAGVIARDHPCQMPNVRALADNGITFTQVYTTMTHCCPSRASFMTGKYPSQHGVYNNVSNAAALRRGLYPGVTTFSEGLKSAGYQLYFSGKWHVSAEENPVDRGWEELLVTAGQDAVMGITIEGWQEINRNVQIEPRQPGEIVRPGWGNYKLYGTSKVEYENTRDYRVVQSAVEQLEKLTKDETPWCMYVGVTGPHDPFQIPEKYARLYDSSLIPLPPNYYDSLQNKPGIYKRMRKVWDQLSEEEVKESIAYYWGYCTMIDDLLGEVLGALERTGQANDTLVVFLSDHGDNAGAHGLYLKGISPFEETYRLPCVLRWPNGIAQPGREVDALTSIMDFAPTFLEVAEANKDIPLDMKGFSLTKWFAGEEPEPGTWRKALFTQCNGVEVYYMQRIVRTERYKLVYNPTDVDELYDLQEDPYELCNLADVPEMEKIKRSLFMAMWREAADAGDVIFNQYPTVALAEWGPACAIGKTV</sequence>
<keyword evidence="2 4" id="KW-0378">Hydrolase</keyword>
<dbReference type="RefSeq" id="WP_236290701.1">
    <property type="nucleotide sequence ID" value="NZ_CAKMMW010000015.1"/>
</dbReference>
<name>A0ABM9CKK9_9BACL</name>
<dbReference type="Gene3D" id="3.40.720.10">
    <property type="entry name" value="Alkaline Phosphatase, subunit A"/>
    <property type="match status" value="1"/>
</dbReference>
<dbReference type="Pfam" id="PF00884">
    <property type="entry name" value="Sulfatase"/>
    <property type="match status" value="1"/>
</dbReference>
<protein>
    <submittedName>
        <fullName evidence="4">Choline-sulfatase</fullName>
        <ecNumber evidence="4">3.1.6.6</ecNumber>
    </submittedName>
</protein>
<keyword evidence="1" id="KW-0479">Metal-binding</keyword>
<dbReference type="InterPro" id="IPR017850">
    <property type="entry name" value="Alkaline_phosphatase_core_sf"/>
</dbReference>
<dbReference type="EC" id="3.1.6.6" evidence="4"/>
<evidence type="ECO:0000313" key="4">
    <source>
        <dbReference type="EMBL" id="CAH1217042.1"/>
    </source>
</evidence>
<dbReference type="Proteomes" id="UP000838821">
    <property type="component" value="Unassembled WGS sequence"/>
</dbReference>
<dbReference type="GO" id="GO:0047753">
    <property type="term" value="F:choline-sulfatase activity"/>
    <property type="evidence" value="ECO:0007669"/>
    <property type="project" value="UniProtKB-EC"/>
</dbReference>
<comment type="caution">
    <text evidence="4">The sequence shown here is derived from an EMBL/GenBank/DDBJ whole genome shotgun (WGS) entry which is preliminary data.</text>
</comment>
<dbReference type="CDD" id="cd16033">
    <property type="entry name" value="sulfatase_like"/>
    <property type="match status" value="1"/>
</dbReference>
<feature type="domain" description="Sulfatase N-terminal" evidence="3">
    <location>
        <begin position="4"/>
        <end position="359"/>
    </location>
</feature>
<accession>A0ABM9CKK9</accession>
<dbReference type="SUPFAM" id="SSF53649">
    <property type="entry name" value="Alkaline phosphatase-like"/>
    <property type="match status" value="1"/>
</dbReference>
<reference evidence="4" key="1">
    <citation type="submission" date="2022-01" db="EMBL/GenBank/DDBJ databases">
        <authorList>
            <person name="Criscuolo A."/>
        </authorList>
    </citation>
    <scope>NUCLEOTIDE SEQUENCE</scope>
    <source>
        <strain evidence="4">CIP111891</strain>
    </source>
</reference>
<dbReference type="PANTHER" id="PTHR45953">
    <property type="entry name" value="IDURONATE 2-SULFATASE"/>
    <property type="match status" value="1"/>
</dbReference>